<dbReference type="GO" id="GO:0006605">
    <property type="term" value="P:protein targeting"/>
    <property type="evidence" value="ECO:0000318"/>
    <property type="project" value="GO_Central"/>
</dbReference>
<dbReference type="PANTHER" id="PTHR15751:SF12">
    <property type="entry name" value="TRAFFICKING KINESIN-BINDING PROTEIN MILT"/>
    <property type="match status" value="1"/>
</dbReference>
<feature type="compositionally biased region" description="Polar residues" evidence="2">
    <location>
        <begin position="153"/>
        <end position="183"/>
    </location>
</feature>
<proteinExistence type="predicted"/>
<dbReference type="GO" id="GO:0031410">
    <property type="term" value="C:cytoplasmic vesicle"/>
    <property type="evidence" value="ECO:0000318"/>
    <property type="project" value="GO_Central"/>
</dbReference>
<feature type="compositionally biased region" description="Low complexity" evidence="2">
    <location>
        <begin position="205"/>
        <end position="227"/>
    </location>
</feature>
<feature type="coiled-coil region" evidence="1">
    <location>
        <begin position="524"/>
        <end position="551"/>
    </location>
</feature>
<dbReference type="Proteomes" id="UP000001064">
    <property type="component" value="Unassembled WGS sequence"/>
</dbReference>
<dbReference type="InParanoid" id="F0ZIU6"/>
<feature type="non-terminal residue" evidence="3">
    <location>
        <position position="1"/>
    </location>
</feature>
<dbReference type="RefSeq" id="XP_003287343.1">
    <property type="nucleotide sequence ID" value="XM_003287295.1"/>
</dbReference>
<dbReference type="KEGG" id="dpp:DICPUDRAFT_32303"/>
<dbReference type="GO" id="GO:0048311">
    <property type="term" value="P:mitochondrion distribution"/>
    <property type="evidence" value="ECO:0000318"/>
    <property type="project" value="GO_Central"/>
</dbReference>
<feature type="region of interest" description="Disordered" evidence="2">
    <location>
        <begin position="205"/>
        <end position="323"/>
    </location>
</feature>
<dbReference type="GO" id="GO:0047496">
    <property type="term" value="P:vesicle transport along microtubule"/>
    <property type="evidence" value="ECO:0000318"/>
    <property type="project" value="GO_Central"/>
</dbReference>
<dbReference type="GeneID" id="10501216"/>
<dbReference type="VEuPathDB" id="AmoebaDB:DICPUDRAFT_32303"/>
<sequence length="695" mass="79046">NKMDNNNNNATITSNQVGTTNKTKEIDMDLFTRVTIFDEDYDDDEILSDDEDDNTGNQTSEKSKTSIMKLWFYDYYKDLGSYRNQREERHQNFLIGLKEDEDNQNLTPEEQKNIEYEHFQKESSYLRLKRNLIRKEFQPLYISSVAPASTVNKFKQGRSPNRRSGTFAAQGSLSPPSNITTADLTKKQNRQSTNLSPIQQQLYNQLQQDTTQSTTSSNTTASNNNNSEFNGGTVQFKTPMHKSELTFSTSPLSSSSGNVTPPSTPSEPNEEFDRSNYRRTKSISSIIKKRDGSSSISTGSESANSSRSGTRASSGSFSGGTINREFQNFTPLKNLSVSKNKSYTMMFKLDHKAILEQTEKLLEEKEKDTRMAAEIGQSLLEKNEDLEEEMKLLRQRLQEQELLNDSLKQFTQQVEKLKSENAYLSSQISTAKTENETLLMKEFELTTELNDQNSRLKDSPWKTKTIKQQKEEIEELKQIVESLQESQGKLKKNRDRLLTANESLQTSVHDLKFQLDGKIDESEFEKLRKKVKSLRQQNKKLQIQVEQSQLDLSPESRLIKNPEIILKSAYNDLIKNEQLISSTPKITNLRVLSDAKNLLNRLEAEIINFDDCSLISTLINFLDQDSNLNLNYTGLPNQLSQSNNLLDLLKQHQSISSEPQASPSNAVLSGLNDSFESISSSTNQDSKSALYMVCT</sequence>
<evidence type="ECO:0000313" key="3">
    <source>
        <dbReference type="EMBL" id="EGC36150.1"/>
    </source>
</evidence>
<dbReference type="eggNOG" id="ENOG502RDGM">
    <property type="taxonomic scope" value="Eukaryota"/>
</dbReference>
<dbReference type="AlphaFoldDB" id="F0ZIU6"/>
<dbReference type="GO" id="GO:0005739">
    <property type="term" value="C:mitochondrion"/>
    <property type="evidence" value="ECO:0000318"/>
    <property type="project" value="GO_Central"/>
</dbReference>
<dbReference type="GO" id="GO:0017022">
    <property type="term" value="F:myosin binding"/>
    <property type="evidence" value="ECO:0000318"/>
    <property type="project" value="GO_Central"/>
</dbReference>
<evidence type="ECO:0000256" key="2">
    <source>
        <dbReference type="SAM" id="MobiDB-lite"/>
    </source>
</evidence>
<evidence type="ECO:0000256" key="1">
    <source>
        <dbReference type="SAM" id="Coils"/>
    </source>
</evidence>
<protein>
    <submittedName>
        <fullName evidence="3">Uncharacterized protein</fullName>
    </submittedName>
</protein>
<gene>
    <name evidence="3" type="ORF">DICPUDRAFT_32303</name>
</gene>
<dbReference type="InterPro" id="IPR051946">
    <property type="entry name" value="Intracell_Traff-Reg"/>
</dbReference>
<keyword evidence="4" id="KW-1185">Reference proteome</keyword>
<dbReference type="FunCoup" id="F0ZIU6">
    <property type="interactions" value="937"/>
</dbReference>
<accession>F0ZIU6</accession>
<keyword evidence="1" id="KW-0175">Coiled coil</keyword>
<dbReference type="PANTHER" id="PTHR15751">
    <property type="entry name" value="TRAFFICKING KINESIN-BINDING PROTEIN"/>
    <property type="match status" value="1"/>
</dbReference>
<feature type="region of interest" description="Disordered" evidence="2">
    <location>
        <begin position="153"/>
        <end position="193"/>
    </location>
</feature>
<evidence type="ECO:0000313" key="4">
    <source>
        <dbReference type="Proteomes" id="UP000001064"/>
    </source>
</evidence>
<dbReference type="EMBL" id="GL871036">
    <property type="protein sequence ID" value="EGC36150.1"/>
    <property type="molecule type" value="Genomic_DNA"/>
</dbReference>
<feature type="compositionally biased region" description="Low complexity" evidence="2">
    <location>
        <begin position="245"/>
        <end position="256"/>
    </location>
</feature>
<feature type="coiled-coil region" evidence="1">
    <location>
        <begin position="466"/>
        <end position="493"/>
    </location>
</feature>
<dbReference type="OrthoDB" id="10520839at2759"/>
<organism evidence="3 4">
    <name type="scientific">Dictyostelium purpureum</name>
    <name type="common">Slime mold</name>
    <dbReference type="NCBI Taxonomy" id="5786"/>
    <lineage>
        <taxon>Eukaryota</taxon>
        <taxon>Amoebozoa</taxon>
        <taxon>Evosea</taxon>
        <taxon>Eumycetozoa</taxon>
        <taxon>Dictyostelia</taxon>
        <taxon>Dictyosteliales</taxon>
        <taxon>Dictyosteliaceae</taxon>
        <taxon>Dictyostelium</taxon>
    </lineage>
</organism>
<dbReference type="STRING" id="5786.F0ZIU6"/>
<name>F0ZIU6_DICPU</name>
<feature type="compositionally biased region" description="Low complexity" evidence="2">
    <location>
        <begin position="293"/>
        <end position="321"/>
    </location>
</feature>
<reference evidence="4" key="1">
    <citation type="journal article" date="2011" name="Genome Biol.">
        <title>Comparative genomics of the social amoebae Dictyostelium discoideum and Dictyostelium purpureum.</title>
        <authorList>
            <consortium name="US DOE Joint Genome Institute (JGI-PGF)"/>
            <person name="Sucgang R."/>
            <person name="Kuo A."/>
            <person name="Tian X."/>
            <person name="Salerno W."/>
            <person name="Parikh A."/>
            <person name="Feasley C.L."/>
            <person name="Dalin E."/>
            <person name="Tu H."/>
            <person name="Huang E."/>
            <person name="Barry K."/>
            <person name="Lindquist E."/>
            <person name="Shapiro H."/>
            <person name="Bruce D."/>
            <person name="Schmutz J."/>
            <person name="Salamov A."/>
            <person name="Fey P."/>
            <person name="Gaudet P."/>
            <person name="Anjard C."/>
            <person name="Babu M.M."/>
            <person name="Basu S."/>
            <person name="Bushmanova Y."/>
            <person name="van der Wel H."/>
            <person name="Katoh-Kurasawa M."/>
            <person name="Dinh C."/>
            <person name="Coutinho P.M."/>
            <person name="Saito T."/>
            <person name="Elias M."/>
            <person name="Schaap P."/>
            <person name="Kay R.R."/>
            <person name="Henrissat B."/>
            <person name="Eichinger L."/>
            <person name="Rivero F."/>
            <person name="Putnam N.H."/>
            <person name="West C.M."/>
            <person name="Loomis W.F."/>
            <person name="Chisholm R.L."/>
            <person name="Shaulsky G."/>
            <person name="Strassmann J.E."/>
            <person name="Queller D.C."/>
            <person name="Kuspa A."/>
            <person name="Grigoriev I.V."/>
        </authorList>
    </citation>
    <scope>NUCLEOTIDE SEQUENCE [LARGE SCALE GENOMIC DNA]</scope>
    <source>
        <strain evidence="4">QSDP1</strain>
    </source>
</reference>
<dbReference type="OMA" id="MMFKLDH"/>
<feature type="coiled-coil region" evidence="1">
    <location>
        <begin position="348"/>
        <end position="427"/>
    </location>
</feature>